<dbReference type="Proteomes" id="UP000006666">
    <property type="component" value="Chromosome"/>
</dbReference>
<proteinExistence type="predicted"/>
<feature type="domain" description="SH3b" evidence="2">
    <location>
        <begin position="106"/>
        <end position="170"/>
    </location>
</feature>
<dbReference type="PANTHER" id="PTHR34408:SF1">
    <property type="entry name" value="GLYCOSYL HYDROLASE FAMILY 19 DOMAIN-CONTAINING PROTEIN HI_1415"/>
    <property type="match status" value="1"/>
</dbReference>
<keyword evidence="4" id="KW-1185">Reference proteome</keyword>
<feature type="domain" description="SH3b" evidence="2">
    <location>
        <begin position="40"/>
        <end position="104"/>
    </location>
</feature>
<accession>C7NLZ9</accession>
<dbReference type="PROSITE" id="PS51781">
    <property type="entry name" value="SH3B"/>
    <property type="match status" value="3"/>
</dbReference>
<reference evidence="3 4" key="1">
    <citation type="journal article" date="2009" name="Stand. Genomic Sci.">
        <title>Complete genome sequence of Kytococcus sedentarius type strain (541).</title>
        <authorList>
            <person name="Sims D."/>
            <person name="Brettin T."/>
            <person name="Detter J.C."/>
            <person name="Han C."/>
            <person name="Lapidus A."/>
            <person name="Copeland A."/>
            <person name="Glavina Del Rio T."/>
            <person name="Nolan M."/>
            <person name="Chen F."/>
            <person name="Lucas S."/>
            <person name="Tice H."/>
            <person name="Cheng J.F."/>
            <person name="Bruce D."/>
            <person name="Goodwin L."/>
            <person name="Pitluck S."/>
            <person name="Ovchinnikova G."/>
            <person name="Pati A."/>
            <person name="Ivanova N."/>
            <person name="Mavrommatis K."/>
            <person name="Chen A."/>
            <person name="Palaniappan K."/>
            <person name="D'haeseleer P."/>
            <person name="Chain P."/>
            <person name="Bristow J."/>
            <person name="Eisen J.A."/>
            <person name="Markowitz V."/>
            <person name="Hugenholtz P."/>
            <person name="Schneider S."/>
            <person name="Goker M."/>
            <person name="Pukall R."/>
            <person name="Kyrpides N.C."/>
            <person name="Klenk H.P."/>
        </authorList>
    </citation>
    <scope>NUCLEOTIDE SEQUENCE [LARGE SCALE GENOMIC DNA]</scope>
    <source>
        <strain evidence="4">ATCC 14392 / DSM 20547 / JCM 11482 / CCUG 33030 / NBRC 15357 / NCTC 11040 / CCM 314 / 541</strain>
    </source>
</reference>
<dbReference type="SUPFAM" id="SSF55166">
    <property type="entry name" value="Hedgehog/DD-peptidase"/>
    <property type="match status" value="1"/>
</dbReference>
<dbReference type="STRING" id="478801.Ksed_22690"/>
<evidence type="ECO:0000256" key="1">
    <source>
        <dbReference type="SAM" id="SignalP"/>
    </source>
</evidence>
<dbReference type="EMBL" id="CP001686">
    <property type="protein sequence ID" value="ACV07248.1"/>
    <property type="molecule type" value="Genomic_DNA"/>
</dbReference>
<dbReference type="RefSeq" id="WP_015780179.1">
    <property type="nucleotide sequence ID" value="NC_013169.1"/>
</dbReference>
<dbReference type="SMART" id="SM00287">
    <property type="entry name" value="SH3b"/>
    <property type="match status" value="3"/>
</dbReference>
<evidence type="ECO:0000259" key="2">
    <source>
        <dbReference type="PROSITE" id="PS51781"/>
    </source>
</evidence>
<dbReference type="HOGENOM" id="CLU_612220_0_0_11"/>
<feature type="signal peptide" evidence="1">
    <location>
        <begin position="1"/>
        <end position="28"/>
    </location>
</feature>
<keyword evidence="1" id="KW-0732">Signal</keyword>
<protein>
    <submittedName>
        <fullName evidence="3">SH3 domain-containing protein</fullName>
    </submittedName>
</protein>
<sequence>MKKHLASTLAVLSALALGSAATAPMAMAGTAPAAATASTATTYTVTGASWLTLRTGPGVGYAKVSAVPKGYVITNATVLSNGWVRFTDNGRTVYTALRYLTAAPTATTYTVTGASWLTLRTGPGVGYAKVSAVPKGYVITNATVLSNGWVRFTDNGRTVYTALRYLTAAPTATTYTVTGASWLTLRTGPGVGYAKVSAVPKGYVITNATVLSNGWVRFTDNGRTVYTALRYLTAGATSQEPTTVVRHVRQKTDDLFVDVYDRKAASSSYDVHYLPRGGMVKGVVEGSWFHMPGGKYVPMAELTTTHTRYTGTNGRHHPSTLCNVQGTTVASHVLTACGAIGDLKGLNLAYKARFNEDLPWDECYRTYDTQVAYRQAFGTKAAVPGYSNHGSTTRPACDAPEDPRRFGFGTTRYTWLVQNGPSYGWVHPGWAKPWGKNPEYWHFEYVG</sequence>
<dbReference type="Gene3D" id="3.30.1380.10">
    <property type="match status" value="1"/>
</dbReference>
<feature type="domain" description="SH3b" evidence="2">
    <location>
        <begin position="172"/>
        <end position="236"/>
    </location>
</feature>
<feature type="chain" id="PRO_5002981073" evidence="1">
    <location>
        <begin position="29"/>
        <end position="447"/>
    </location>
</feature>
<dbReference type="PANTHER" id="PTHR34408">
    <property type="entry name" value="FAMILY PROTEIN, PUTATIVE-RELATED"/>
    <property type="match status" value="1"/>
</dbReference>
<dbReference type="InterPro" id="IPR009045">
    <property type="entry name" value="Zn_M74/Hedgehog-like"/>
</dbReference>
<gene>
    <name evidence="3" type="ordered locus">Ksed_22690</name>
</gene>
<name>C7NLZ9_KYTSD</name>
<dbReference type="eggNOG" id="COG1876">
    <property type="taxonomic scope" value="Bacteria"/>
</dbReference>
<evidence type="ECO:0000313" key="4">
    <source>
        <dbReference type="Proteomes" id="UP000006666"/>
    </source>
</evidence>
<dbReference type="AlphaFoldDB" id="C7NLZ9"/>
<dbReference type="KEGG" id="kse:Ksed_22690"/>
<dbReference type="InterPro" id="IPR052354">
    <property type="entry name" value="Cell_Wall_Dynamics_Protein"/>
</dbReference>
<organism evidence="3 4">
    <name type="scientific">Kytococcus sedentarius (strain ATCC 14392 / DSM 20547 / JCM 11482 / CCUG 33030 / NBRC 15357 / NCTC 11040 / CCM 314 / 541)</name>
    <name type="common">Micrococcus sedentarius</name>
    <dbReference type="NCBI Taxonomy" id="478801"/>
    <lineage>
        <taxon>Bacteria</taxon>
        <taxon>Bacillati</taxon>
        <taxon>Actinomycetota</taxon>
        <taxon>Actinomycetes</taxon>
        <taxon>Micrococcales</taxon>
        <taxon>Kytococcaceae</taxon>
        <taxon>Kytococcus</taxon>
    </lineage>
</organism>
<dbReference type="InterPro" id="IPR003646">
    <property type="entry name" value="SH3-like_bac-type"/>
</dbReference>
<dbReference type="CDD" id="cd14814">
    <property type="entry name" value="Peptidase_M15"/>
    <property type="match status" value="1"/>
</dbReference>
<evidence type="ECO:0000313" key="3">
    <source>
        <dbReference type="EMBL" id="ACV07248.1"/>
    </source>
</evidence>
<dbReference type="eggNOG" id="COG3103">
    <property type="taxonomic scope" value="Bacteria"/>
</dbReference>
<dbReference type="Gene3D" id="2.30.30.40">
    <property type="entry name" value="SH3 Domains"/>
    <property type="match status" value="3"/>
</dbReference>